<reference evidence="7 8" key="1">
    <citation type="journal article" date="2016" name="Genome Biol. Evol.">
        <title>Gene Family Evolution Reflects Adaptation to Soil Environmental Stressors in the Genome of the Collembolan Orchesella cincta.</title>
        <authorList>
            <person name="Faddeeva-Vakhrusheva A."/>
            <person name="Derks M.F."/>
            <person name="Anvar S.Y."/>
            <person name="Agamennone V."/>
            <person name="Suring W."/>
            <person name="Smit S."/>
            <person name="van Straalen N.M."/>
            <person name="Roelofs D."/>
        </authorList>
    </citation>
    <scope>NUCLEOTIDE SEQUENCE [LARGE SCALE GENOMIC DNA]</scope>
    <source>
        <tissue evidence="7">Mixed pool</tissue>
    </source>
</reference>
<dbReference type="SMART" id="SM00055">
    <property type="entry name" value="FCH"/>
    <property type="match status" value="1"/>
</dbReference>
<evidence type="ECO:0000259" key="6">
    <source>
        <dbReference type="PROSITE" id="PS51741"/>
    </source>
</evidence>
<feature type="coiled-coil region" evidence="3">
    <location>
        <begin position="291"/>
        <end position="318"/>
    </location>
</feature>
<dbReference type="InterPro" id="IPR008936">
    <property type="entry name" value="Rho_GTPase_activation_prot"/>
</dbReference>
<protein>
    <submittedName>
        <fullName evidence="7">SLIT-ROBO Rho GTPase-activating protein 1</fullName>
    </submittedName>
</protein>
<proteinExistence type="predicted"/>
<dbReference type="FunFam" id="1.10.555.10:FF:000026">
    <property type="entry name" value="Rho GTPase activating protein 4"/>
    <property type="match status" value="1"/>
</dbReference>
<dbReference type="EMBL" id="LJIJ01000683">
    <property type="protein sequence ID" value="ODM95340.1"/>
    <property type="molecule type" value="Genomic_DNA"/>
</dbReference>
<dbReference type="PROSITE" id="PS51741">
    <property type="entry name" value="F_BAR"/>
    <property type="match status" value="1"/>
</dbReference>
<dbReference type="Gene3D" id="2.30.30.40">
    <property type="entry name" value="SH3 Domains"/>
    <property type="match status" value="1"/>
</dbReference>
<comment type="caution">
    <text evidence="7">The sequence shown here is derived from an EMBL/GenBank/DDBJ whole genome shotgun (WGS) entry which is preliminary data.</text>
</comment>
<evidence type="ECO:0000256" key="3">
    <source>
        <dbReference type="SAM" id="Coils"/>
    </source>
</evidence>
<keyword evidence="8" id="KW-1185">Reference proteome</keyword>
<feature type="domain" description="Rho-GAP" evidence="5">
    <location>
        <begin position="617"/>
        <end position="805"/>
    </location>
</feature>
<dbReference type="InterPro" id="IPR001060">
    <property type="entry name" value="FCH_dom"/>
</dbReference>
<evidence type="ECO:0000313" key="7">
    <source>
        <dbReference type="EMBL" id="ODM95340.1"/>
    </source>
</evidence>
<feature type="region of interest" description="Disordered" evidence="4">
    <location>
        <begin position="843"/>
        <end position="863"/>
    </location>
</feature>
<dbReference type="InterPro" id="IPR031160">
    <property type="entry name" value="F_BAR_dom"/>
</dbReference>
<organism evidence="7 8">
    <name type="scientific">Orchesella cincta</name>
    <name type="common">Springtail</name>
    <name type="synonym">Podura cincta</name>
    <dbReference type="NCBI Taxonomy" id="48709"/>
    <lineage>
        <taxon>Eukaryota</taxon>
        <taxon>Metazoa</taxon>
        <taxon>Ecdysozoa</taxon>
        <taxon>Arthropoda</taxon>
        <taxon>Hexapoda</taxon>
        <taxon>Collembola</taxon>
        <taxon>Entomobryomorpha</taxon>
        <taxon>Entomobryoidea</taxon>
        <taxon>Orchesellidae</taxon>
        <taxon>Orchesellinae</taxon>
        <taxon>Orchesella</taxon>
    </lineage>
</organism>
<feature type="region of interest" description="Disordered" evidence="4">
    <location>
        <begin position="940"/>
        <end position="1056"/>
    </location>
</feature>
<evidence type="ECO:0000256" key="2">
    <source>
        <dbReference type="PROSITE-ProRule" id="PRU01077"/>
    </source>
</evidence>
<evidence type="ECO:0000313" key="8">
    <source>
        <dbReference type="Proteomes" id="UP000094527"/>
    </source>
</evidence>
<dbReference type="AlphaFoldDB" id="A0A1D2MQF9"/>
<dbReference type="Pfam" id="PF00611">
    <property type="entry name" value="FCH"/>
    <property type="match status" value="1"/>
</dbReference>
<dbReference type="OrthoDB" id="5981864at2759"/>
<dbReference type="SUPFAM" id="SSF48350">
    <property type="entry name" value="GTPase activation domain, GAP"/>
    <property type="match status" value="1"/>
</dbReference>
<dbReference type="SMART" id="SM00324">
    <property type="entry name" value="RhoGAP"/>
    <property type="match status" value="1"/>
</dbReference>
<dbReference type="CDD" id="cd04383">
    <property type="entry name" value="RhoGAP_srGAP"/>
    <property type="match status" value="1"/>
</dbReference>
<dbReference type="STRING" id="48709.A0A1D2MQF9"/>
<dbReference type="PROSITE" id="PS50238">
    <property type="entry name" value="RHOGAP"/>
    <property type="match status" value="1"/>
</dbReference>
<dbReference type="Pfam" id="PF00620">
    <property type="entry name" value="RhoGAP"/>
    <property type="match status" value="1"/>
</dbReference>
<feature type="region of interest" description="Disordered" evidence="4">
    <location>
        <begin position="1075"/>
        <end position="1172"/>
    </location>
</feature>
<dbReference type="InterPro" id="IPR000198">
    <property type="entry name" value="RhoGAP_dom"/>
</dbReference>
<keyword evidence="1 2" id="KW-0175">Coiled coil</keyword>
<feature type="compositionally biased region" description="Low complexity" evidence="4">
    <location>
        <begin position="1032"/>
        <end position="1048"/>
    </location>
</feature>
<dbReference type="Proteomes" id="UP000094527">
    <property type="component" value="Unassembled WGS sequence"/>
</dbReference>
<feature type="compositionally biased region" description="Low complexity" evidence="4">
    <location>
        <begin position="1118"/>
        <end position="1131"/>
    </location>
</feature>
<dbReference type="GO" id="GO:0007165">
    <property type="term" value="P:signal transduction"/>
    <property type="evidence" value="ECO:0007669"/>
    <property type="project" value="InterPro"/>
</dbReference>
<gene>
    <name evidence="7" type="ORF">Ocin01_11331</name>
</gene>
<dbReference type="CDD" id="cd07656">
    <property type="entry name" value="F-BAR_srGAP"/>
    <property type="match status" value="1"/>
</dbReference>
<feature type="region of interest" description="Disordered" evidence="4">
    <location>
        <begin position="161"/>
        <end position="204"/>
    </location>
</feature>
<dbReference type="Gene3D" id="1.20.1270.60">
    <property type="entry name" value="Arfaptin homology (AH) domain/BAR domain"/>
    <property type="match status" value="1"/>
</dbReference>
<accession>A0A1D2MQF9</accession>
<feature type="domain" description="F-BAR" evidence="6">
    <location>
        <begin position="105"/>
        <end position="417"/>
    </location>
</feature>
<feature type="compositionally biased region" description="Low complexity" evidence="4">
    <location>
        <begin position="1078"/>
        <end position="1093"/>
    </location>
</feature>
<evidence type="ECO:0000259" key="5">
    <source>
        <dbReference type="PROSITE" id="PS50238"/>
    </source>
</evidence>
<feature type="compositionally biased region" description="Low complexity" evidence="4">
    <location>
        <begin position="177"/>
        <end position="195"/>
    </location>
</feature>
<feature type="compositionally biased region" description="Polar residues" evidence="4">
    <location>
        <begin position="976"/>
        <end position="993"/>
    </location>
</feature>
<dbReference type="InterPro" id="IPR051627">
    <property type="entry name" value="SLIT-ROBO_RhoGAP"/>
</dbReference>
<evidence type="ECO:0000256" key="1">
    <source>
        <dbReference type="ARBA" id="ARBA00023054"/>
    </source>
</evidence>
<evidence type="ECO:0000256" key="4">
    <source>
        <dbReference type="SAM" id="MobiDB-lite"/>
    </source>
</evidence>
<dbReference type="PANTHER" id="PTHR14166">
    <property type="entry name" value="SLIT-ROBO RHO GTPASE ACTIVATING PROTEIN"/>
    <property type="match status" value="1"/>
</dbReference>
<name>A0A1D2MQF9_ORCCI</name>
<sequence>MLINMFHCISGNNSHMMGINPNASQSPNLNPHAGGVSNAHTNVTLSPSLMNPFSSWYNSNSLGSYYNAIGFSRSDMKHVFPGQYAFTLLWTLVFTKTNSLVSHSPDLRIQLIDQLKTLDTRLETQVQLTNEIQEFFKKRAEVELETSRALEKLAKNLNTRHKEIKAKRDSSSAQTGSNPLSTPLLSSSISQSLTQPGPPPQPWTVFNSQSSLSVCWQQLINDTKIQSQNHAILADIYSTEITQRLQFVSDDLQRIYKQCREIGLEAHEDLLKVLHELHTSMKTYHNYQTETRVAEAKLKLVEAQKSKLEQQIPKEKLDKSKKMKLVEKEVQKRTHKFKSQKAKNEYILCMDAANAAVQKYFMEDLSDLIDCMDLGFYECVTRSLNMYVSSQDQIRKSLQQNMENMSKCISSLDARLDKQKFLESHNSVFALPKKFEFVGPTYPNNKNTASIAEEDFTPDPQEIEVSGFIRQEMEQRVYQLHKRLETLRIESDELWKTLETAENSLLEMITAKDYDTCAFFVERNNRVVNELAVAKMRSDKQETDEFHLNQIRDYMLTMNRISRLQSKYEHIRKSLKTTDSALIPSTSAAIAASNRQHNRRKRIGNIQKYTNTRLFGGSIEEYLEKTNEEIPLVMKSCIRVINLFGLHHQGIFRVSGSQLEINNFKESFEKGEDPLADVTDASDINSVAGVLKLYLRELREPLFPICYFEQFMELAQLDSNNVFVTRMRDLVKSLPRAVFIVLRYLFAFLNHLSEYSDENMMDPYNLAICFGPTLVPVPEDKDQVQYQNLVNELIKNVILYHDEIFVDVSDGLVYEKYISELDDDPTNTVRSVGDMSPVLKKSLSHKPLSHSREDSNASSVNRDTHSSVLSEEVFCTSPLPNPPLSPVLKETVILNDDEDEHDPDESKSDFLEAVAQFDFNARSTRELSLKKGETLVLDEDLPCTSGCTQPTTRAPRTTSHPADKPPQKEPAVPSRRSVNPLSDAGSSKTQALVSQPPEKTHILESEIKTSIVEIPNDQPPSEAAEPTPPAKAVPQASEAPEPASAQASTPKQVKSNIQAWEQRLKVSSNITAPDLVMDLPQQQQDAQAPQALATNSHAPAPIPPKFTDTSSSEDSDSSESSSANSSPSTPTKHSGAEVFAKQKNATLKKRSNPEAPPIPQPQTSWSTEQREGMFTFSSTFNKPQVKVKPVVLNRPSLPRELVFKEEEPEDENIKNEQN</sequence>
<dbReference type="InterPro" id="IPR027267">
    <property type="entry name" value="AH/BAR_dom_sf"/>
</dbReference>
<feature type="compositionally biased region" description="Basic and acidic residues" evidence="4">
    <location>
        <begin position="998"/>
        <end position="1007"/>
    </location>
</feature>
<dbReference type="Gene3D" id="1.10.555.10">
    <property type="entry name" value="Rho GTPase activation protein"/>
    <property type="match status" value="1"/>
</dbReference>
<dbReference type="SUPFAM" id="SSF103657">
    <property type="entry name" value="BAR/IMD domain-like"/>
    <property type="match status" value="1"/>
</dbReference>
<feature type="compositionally biased region" description="Polar residues" evidence="4">
    <location>
        <begin position="945"/>
        <end position="960"/>
    </location>
</feature>